<gene>
    <name evidence="1" type="ORF">DSO57_1032284</name>
</gene>
<dbReference type="EMBL" id="QTSX02003081">
    <property type="protein sequence ID" value="KAJ9071938.1"/>
    <property type="molecule type" value="Genomic_DNA"/>
</dbReference>
<accession>A0ACC2TBL6</accession>
<name>A0ACC2TBL6_9FUNG</name>
<protein>
    <submittedName>
        <fullName evidence="1">Uncharacterized protein</fullName>
    </submittedName>
</protein>
<proteinExistence type="predicted"/>
<dbReference type="Proteomes" id="UP001165960">
    <property type="component" value="Unassembled WGS sequence"/>
</dbReference>
<reference evidence="1" key="1">
    <citation type="submission" date="2022-04" db="EMBL/GenBank/DDBJ databases">
        <title>Genome of the entomopathogenic fungus Entomophthora muscae.</title>
        <authorList>
            <person name="Elya C."/>
            <person name="Lovett B.R."/>
            <person name="Lee E."/>
            <person name="Macias A.M."/>
            <person name="Hajek A.E."/>
            <person name="De Bivort B.L."/>
            <person name="Kasson M.T."/>
            <person name="De Fine Licht H.H."/>
            <person name="Stajich J.E."/>
        </authorList>
    </citation>
    <scope>NUCLEOTIDE SEQUENCE</scope>
    <source>
        <strain evidence="1">Berkeley</strain>
    </source>
</reference>
<organism evidence="1 2">
    <name type="scientific">Entomophthora muscae</name>
    <dbReference type="NCBI Taxonomy" id="34485"/>
    <lineage>
        <taxon>Eukaryota</taxon>
        <taxon>Fungi</taxon>
        <taxon>Fungi incertae sedis</taxon>
        <taxon>Zoopagomycota</taxon>
        <taxon>Entomophthoromycotina</taxon>
        <taxon>Entomophthoromycetes</taxon>
        <taxon>Entomophthorales</taxon>
        <taxon>Entomophthoraceae</taxon>
        <taxon>Entomophthora</taxon>
    </lineage>
</organism>
<sequence length="316" mass="35379">MLQVFWEACQIKGIWGGARGMDVFKLVAGLGLGSLGMASNLLLLLAVYRSNSRCNRLNLQLVAPIAILDFLGSFVIVLTYILSLAKGKSELFTSSWFCPLFGTWLLIIPSLVTVLVSGMALDRYLIVVHSRGIPRLWGWLCVSTVCCSFTATVLVNTIVYDIIPDPTMTYCKPIGSDLLASIIRHYSTAIVFVGLFIITFSYFGVYSHCRKSLATFHVLPDRYLIFPISYLVCLLPRFTYIIWSFFEEINVIPPLLLTLGIMGYILLYVANPCLVFGFQSDLRKEAFHVFLPRPASPPVQIPMPNIVKDSCYYSIP</sequence>
<evidence type="ECO:0000313" key="1">
    <source>
        <dbReference type="EMBL" id="KAJ9071938.1"/>
    </source>
</evidence>
<keyword evidence="2" id="KW-1185">Reference proteome</keyword>
<evidence type="ECO:0000313" key="2">
    <source>
        <dbReference type="Proteomes" id="UP001165960"/>
    </source>
</evidence>
<comment type="caution">
    <text evidence="1">The sequence shown here is derived from an EMBL/GenBank/DDBJ whole genome shotgun (WGS) entry which is preliminary data.</text>
</comment>